<reference evidence="1 2" key="1">
    <citation type="submission" date="2007-06" db="EMBL/GenBank/DDBJ databases">
        <authorList>
            <person name="Shimkets L."/>
            <person name="Ferriera S."/>
            <person name="Johnson J."/>
            <person name="Kravitz S."/>
            <person name="Beeson K."/>
            <person name="Sutton G."/>
            <person name="Rogers Y.-H."/>
            <person name="Friedman R."/>
            <person name="Frazier M."/>
            <person name="Venter J.C."/>
        </authorList>
    </citation>
    <scope>NUCLEOTIDE SEQUENCE [LARGE SCALE GENOMIC DNA]</scope>
    <source>
        <strain evidence="1 2">SIR-1</strain>
    </source>
</reference>
<dbReference type="EMBL" id="ABCS01000093">
    <property type="protein sequence ID" value="EDM75381.1"/>
    <property type="molecule type" value="Genomic_DNA"/>
</dbReference>
<proteinExistence type="predicted"/>
<name>A6GFF4_9BACT</name>
<sequence length="623" mass="68876">MLSLLACQACTGPPDEVVIETRVGDSALARDGEAVTFDDLARRLRLYGEIGEAWWEQHQEDKRAALEAERLASGSPDAALEPDFAPSPPEDVEAFQALLAAVRDGPIDEIGGPVRNLAEASPELWPQIRDELLAERERPKREYEQVLGVIGGDVPNRYGYFDLHWKKAHGYDVRLSEDWYEDLLALEPARVSKLLRPVYRELLVTCALLEATTKIAQAEDGQADIDPERMAELVATLLDAAYIHGGTFRDEVGRAIDGLSDAAIPHLMHESVPPEGISEKSDDAWLLRRAEYATYCLDRVDRLSPQRALESVADDRRLLGAVLSSYAEVRDGEAAPLLLDYVDAEAPGVRQAAREAFDAYVVGPQPTIRKKSIRLLGGQTTTRRAELSYREHARLAIRARLEAEAPKLLEPACKLWVRSPEGASVIEPECEAQPERLYRAYIAHVDETRSRDRDARVTRALAHEDPVAGAAMLDTLLSDSAALGDKGPDLLAPFYAEVADHVLETENDRARAAQLLRKSAMLVADRDPQRARELTVDALVLESEVEAVDDPGRRMLLATARELHPDEPQVMAALARLDSAQAQSTAGVRKQLRTSVMILLACLAALSFAASRFHRWRAERVEA</sequence>
<comment type="caution">
    <text evidence="1">The sequence shown here is derived from an EMBL/GenBank/DDBJ whole genome shotgun (WGS) entry which is preliminary data.</text>
</comment>
<dbReference type="Proteomes" id="UP000005801">
    <property type="component" value="Unassembled WGS sequence"/>
</dbReference>
<organism evidence="1 2">
    <name type="scientific">Plesiocystis pacifica SIR-1</name>
    <dbReference type="NCBI Taxonomy" id="391625"/>
    <lineage>
        <taxon>Bacteria</taxon>
        <taxon>Pseudomonadati</taxon>
        <taxon>Myxococcota</taxon>
        <taxon>Polyangia</taxon>
        <taxon>Nannocystales</taxon>
        <taxon>Nannocystaceae</taxon>
        <taxon>Plesiocystis</taxon>
    </lineage>
</organism>
<evidence type="ECO:0000313" key="2">
    <source>
        <dbReference type="Proteomes" id="UP000005801"/>
    </source>
</evidence>
<dbReference type="AlphaFoldDB" id="A6GFF4"/>
<keyword evidence="2" id="KW-1185">Reference proteome</keyword>
<evidence type="ECO:0000313" key="1">
    <source>
        <dbReference type="EMBL" id="EDM75381.1"/>
    </source>
</evidence>
<gene>
    <name evidence="1" type="ORF">PPSIR1_10260</name>
</gene>
<protein>
    <submittedName>
        <fullName evidence="1">Uncharacterized protein</fullName>
    </submittedName>
</protein>
<accession>A6GFF4</accession>